<keyword evidence="1" id="KW-0812">Transmembrane</keyword>
<reference evidence="3" key="1">
    <citation type="journal article" date="2014" name="Front. Microbiol.">
        <title>High frequency of phylogenetically diverse reductive dehalogenase-homologous genes in deep subseafloor sedimentary metagenomes.</title>
        <authorList>
            <person name="Kawai M."/>
            <person name="Futagami T."/>
            <person name="Toyoda A."/>
            <person name="Takaki Y."/>
            <person name="Nishi S."/>
            <person name="Hori S."/>
            <person name="Arai W."/>
            <person name="Tsubouchi T."/>
            <person name="Morono Y."/>
            <person name="Uchiyama I."/>
            <person name="Ito T."/>
            <person name="Fujiyama A."/>
            <person name="Inagaki F."/>
            <person name="Takami H."/>
        </authorList>
    </citation>
    <scope>NUCLEOTIDE SEQUENCE</scope>
    <source>
        <strain evidence="3">Expedition CK06-06</strain>
    </source>
</reference>
<dbReference type="EMBL" id="BART01013865">
    <property type="protein sequence ID" value="GAG82062.1"/>
    <property type="molecule type" value="Genomic_DNA"/>
</dbReference>
<evidence type="ECO:0000313" key="3">
    <source>
        <dbReference type="EMBL" id="GAG82062.1"/>
    </source>
</evidence>
<dbReference type="GO" id="GO:0016020">
    <property type="term" value="C:membrane"/>
    <property type="evidence" value="ECO:0007669"/>
    <property type="project" value="InterPro"/>
</dbReference>
<sequence length="88" mass="10061">MFKHKYYKGFKKENRIHLKYYIYIGIAGSLSLGFADSLFYKAAEINGLIFTSTITASTPLIQQLASVLILKEKFRKRFLIAVILIILG</sequence>
<proteinExistence type="predicted"/>
<keyword evidence="1" id="KW-1133">Transmembrane helix</keyword>
<name>X1BLK7_9ZZZZ</name>
<feature type="transmembrane region" description="Helical" evidence="1">
    <location>
        <begin position="20"/>
        <end position="39"/>
    </location>
</feature>
<keyword evidence="1" id="KW-0472">Membrane</keyword>
<feature type="non-terminal residue" evidence="3">
    <location>
        <position position="88"/>
    </location>
</feature>
<dbReference type="InterPro" id="IPR037185">
    <property type="entry name" value="EmrE-like"/>
</dbReference>
<dbReference type="InterPro" id="IPR000620">
    <property type="entry name" value="EamA_dom"/>
</dbReference>
<dbReference type="SUPFAM" id="SSF103481">
    <property type="entry name" value="Multidrug resistance efflux transporter EmrE"/>
    <property type="match status" value="1"/>
</dbReference>
<feature type="transmembrane region" description="Helical" evidence="1">
    <location>
        <begin position="45"/>
        <end position="70"/>
    </location>
</feature>
<evidence type="ECO:0000256" key="1">
    <source>
        <dbReference type="SAM" id="Phobius"/>
    </source>
</evidence>
<protein>
    <recommendedName>
        <fullName evidence="2">EamA domain-containing protein</fullName>
    </recommendedName>
</protein>
<evidence type="ECO:0000259" key="2">
    <source>
        <dbReference type="Pfam" id="PF00892"/>
    </source>
</evidence>
<gene>
    <name evidence="3" type="ORF">S01H4_28075</name>
</gene>
<comment type="caution">
    <text evidence="3">The sequence shown here is derived from an EMBL/GenBank/DDBJ whole genome shotgun (WGS) entry which is preliminary data.</text>
</comment>
<feature type="domain" description="EamA" evidence="2">
    <location>
        <begin position="7"/>
        <end position="88"/>
    </location>
</feature>
<organism evidence="3">
    <name type="scientific">marine sediment metagenome</name>
    <dbReference type="NCBI Taxonomy" id="412755"/>
    <lineage>
        <taxon>unclassified sequences</taxon>
        <taxon>metagenomes</taxon>
        <taxon>ecological metagenomes</taxon>
    </lineage>
</organism>
<dbReference type="Pfam" id="PF00892">
    <property type="entry name" value="EamA"/>
    <property type="match status" value="1"/>
</dbReference>
<dbReference type="AlphaFoldDB" id="X1BLK7"/>
<accession>X1BLK7</accession>